<keyword evidence="1" id="KW-0539">Nucleus</keyword>
<proteinExistence type="predicted"/>
<dbReference type="InterPro" id="IPR019458">
    <property type="entry name" value="Est1-like_N"/>
</dbReference>
<protein>
    <recommendedName>
        <fullName evidence="1">Nonsense-mediated mRNA decay factor</fullName>
    </recommendedName>
</protein>
<evidence type="ECO:0000256" key="1">
    <source>
        <dbReference type="RuleBase" id="RU369098"/>
    </source>
</evidence>
<dbReference type="PANTHER" id="PTHR15696">
    <property type="entry name" value="SMG-7 SUPPRESSOR WITH MORPHOLOGICAL EFFECT ON GENITALIA PROTEIN 7"/>
    <property type="match status" value="1"/>
</dbReference>
<dbReference type="InterPro" id="IPR011990">
    <property type="entry name" value="TPR-like_helical_dom_sf"/>
</dbReference>
<dbReference type="PANTHER" id="PTHR15696:SF37">
    <property type="entry name" value="NONSENSE-MEDIATED MRNA DECAY FACTOR EBS1-RELATED"/>
    <property type="match status" value="1"/>
</dbReference>
<dbReference type="GO" id="GO:0070034">
    <property type="term" value="F:telomerase RNA binding"/>
    <property type="evidence" value="ECO:0007669"/>
    <property type="project" value="TreeGrafter"/>
</dbReference>
<evidence type="ECO:0000313" key="5">
    <source>
        <dbReference type="Proteomes" id="UP000509704"/>
    </source>
</evidence>
<name>A0A7H9B7J0_ZYGMR</name>
<comment type="subcellular location">
    <subcellularLocation>
        <location evidence="1">Nucleus</location>
    </subcellularLocation>
</comment>
<dbReference type="Pfam" id="PF10373">
    <property type="entry name" value="EST1_DNA_bind"/>
    <property type="match status" value="1"/>
</dbReference>
<accession>A0A7H9B7J0</accession>
<feature type="domain" description="DNA/RNA-binding" evidence="2">
    <location>
        <begin position="229"/>
        <end position="520"/>
    </location>
</feature>
<dbReference type="InterPro" id="IPR018834">
    <property type="entry name" value="DNA/RNA-bd_Est1-type"/>
</dbReference>
<gene>
    <name evidence="4" type="ORF">HG535_0F04610</name>
</gene>
<dbReference type="Proteomes" id="UP000509704">
    <property type="component" value="Chromosome 6"/>
</dbReference>
<reference evidence="4 5" key="1">
    <citation type="submission" date="2020-07" db="EMBL/GenBank/DDBJ databases">
        <title>The yeast mating-type switching endonuclease HO is a domesticated member of an unorthodox homing genetic element family.</title>
        <authorList>
            <person name="Coughlan A.Y."/>
            <person name="Lombardi L."/>
            <person name="Braun-Galleani S."/>
            <person name="Martos A.R."/>
            <person name="Galeote V."/>
            <person name="Bigey F."/>
            <person name="Dequin S."/>
            <person name="Byrne K.P."/>
            <person name="Wolfe K.H."/>
        </authorList>
    </citation>
    <scope>NUCLEOTIDE SEQUENCE [LARGE SCALE GENOMIC DNA]</scope>
    <source>
        <strain evidence="4 5">NRRL Y-6702</strain>
    </source>
</reference>
<dbReference type="GO" id="GO:0005697">
    <property type="term" value="C:telomerase holoenzyme complex"/>
    <property type="evidence" value="ECO:0007669"/>
    <property type="project" value="TreeGrafter"/>
</dbReference>
<comment type="function">
    <text evidence="1">Plays a role in nonsense-mediated mRNA decay.</text>
</comment>
<dbReference type="OrthoDB" id="69928at2759"/>
<evidence type="ECO:0000259" key="3">
    <source>
        <dbReference type="Pfam" id="PF10374"/>
    </source>
</evidence>
<dbReference type="Pfam" id="PF10374">
    <property type="entry name" value="EST1"/>
    <property type="match status" value="1"/>
</dbReference>
<keyword evidence="1" id="KW-0866">Nonsense-mediated mRNA decay</keyword>
<dbReference type="Gene3D" id="1.25.40.10">
    <property type="entry name" value="Tetratricopeptide repeat domain"/>
    <property type="match status" value="1"/>
</dbReference>
<dbReference type="AlphaFoldDB" id="A0A7H9B7J0"/>
<keyword evidence="5" id="KW-1185">Reference proteome</keyword>
<dbReference type="GeneID" id="59237707"/>
<dbReference type="EMBL" id="CP058609">
    <property type="protein sequence ID" value="QLG73949.1"/>
    <property type="molecule type" value="Genomic_DNA"/>
</dbReference>
<evidence type="ECO:0000313" key="4">
    <source>
        <dbReference type="EMBL" id="QLG73949.1"/>
    </source>
</evidence>
<dbReference type="GO" id="GO:0000184">
    <property type="term" value="P:nuclear-transcribed mRNA catabolic process, nonsense-mediated decay"/>
    <property type="evidence" value="ECO:0007669"/>
    <property type="project" value="UniProtKB-KW"/>
</dbReference>
<organism evidence="4 5">
    <name type="scientific">Zygotorulaspora mrakii</name>
    <name type="common">Zygosaccharomyces mrakii</name>
    <dbReference type="NCBI Taxonomy" id="42260"/>
    <lineage>
        <taxon>Eukaryota</taxon>
        <taxon>Fungi</taxon>
        <taxon>Dikarya</taxon>
        <taxon>Ascomycota</taxon>
        <taxon>Saccharomycotina</taxon>
        <taxon>Saccharomycetes</taxon>
        <taxon>Saccharomycetales</taxon>
        <taxon>Saccharomycetaceae</taxon>
        <taxon>Zygotorulaspora</taxon>
    </lineage>
</organism>
<sequence length="879" mass="100266">MTVTPSDAEKNVWDTISELHNQLNATIQSKQIIEDYALLSGFLTFVDSKLSRMISESLQMQQAIYEDTVDREVSHSHVIRIDNESVPLILRLYWEKICHPIFKWFQAWRAALLSKDSKEQRKHVEFRKMNSKLTKFFKSVHKFYYRIIDDLLSKYDTSAVIAAEIIKQLCAGVEKEGEKKIVLDAKSNFTILIVVSLHSCLLNLGSAHRYKSIAEKFSNHYVFQDFKKSMRYLDLACLILPSIGEAHLQKGLIYVQIERLGAAMYEFIRSSLARIPNNAAQANFATIIAEKDSRLRKRLDILLKDINAQDLNSSRIVNREIIEYYFLAIFGSYFAPQCWLNSAKSKELQNGISLEYLKKTLKDKMSTRYLKNIDTIYEDLIVLIGGFDLLLLSSDKGSKCIDIKTISLKTLKAKDHAYLEFAFSFVTDILKIVRESWEKNIEKYQYLAMVRVVECWLKSNRAVLQYSHRNESFCRALAELLNDILRSQKVHLDSLMHRPKRSYYMEEDVDLKEMSTIKYALSDFNDDHIFSMGDCTDRSAGFPPPGEKLDAQAQSILRLQAIFVSGKKFLAKNSCGVEWSNEDMVFKFPTRVKQVKRLKPDSWASVLSKKEPDSVTIAEQKSEHDYMIAQLKQNVERGGTDVEVLSQGVYSGSSAPMPPTTFTIKPSSKLTADISKSSILNAAIDVIEENSLSSTDLAKDAATIEQKLQIPNSPDVNDRQEILESAEHKAAYNEKSEHFKSIFNSGAFDTVKASGFQEQTTLPSIAHPSAAHNIGFNPAMATTEQGVQTHSAQMWHPGYGMSPMMNVPLVQTHHFANDSSIHGWISQYPQQVFNPQVQQHQQQHQQYPQQPYFLDYHSASIHRNQNNVHESSVNKSHPI</sequence>
<dbReference type="SUPFAM" id="SSF48452">
    <property type="entry name" value="TPR-like"/>
    <property type="match status" value="1"/>
</dbReference>
<evidence type="ECO:0000259" key="2">
    <source>
        <dbReference type="Pfam" id="PF10373"/>
    </source>
</evidence>
<dbReference type="RefSeq" id="XP_037145674.1">
    <property type="nucleotide sequence ID" value="XM_037289779.1"/>
</dbReference>
<dbReference type="KEGG" id="zmk:HG535_0F04610"/>
<dbReference type="GO" id="GO:0042162">
    <property type="term" value="F:telomeric DNA binding"/>
    <property type="evidence" value="ECO:0007669"/>
    <property type="project" value="TreeGrafter"/>
</dbReference>
<dbReference type="InterPro" id="IPR045153">
    <property type="entry name" value="Est1/Ebs1-like"/>
</dbReference>
<feature type="domain" description="Telomerase activating protein Est1-like N-terminal" evidence="3">
    <location>
        <begin position="89"/>
        <end position="214"/>
    </location>
</feature>